<accession>A0A125QAE9</accession>
<dbReference type="RefSeq" id="WP_062368291.1">
    <property type="nucleotide sequence ID" value="NZ_LNCD01000001.1"/>
</dbReference>
<proteinExistence type="predicted"/>
<dbReference type="SUPFAM" id="SSF53448">
    <property type="entry name" value="Nucleotide-diphospho-sugar transferases"/>
    <property type="match status" value="1"/>
</dbReference>
<comment type="caution">
    <text evidence="1">The sequence shown here is derived from an EMBL/GenBank/DDBJ whole genome shotgun (WGS) entry which is preliminary data.</text>
</comment>
<keyword evidence="2" id="KW-1185">Reference proteome</keyword>
<protein>
    <submittedName>
        <fullName evidence="1">Glycosyltransferase</fullName>
    </submittedName>
</protein>
<evidence type="ECO:0000313" key="2">
    <source>
        <dbReference type="Proteomes" id="UP000068164"/>
    </source>
</evidence>
<organism evidence="1 2">
    <name type="scientific">Rhizobium altiplani</name>
    <dbReference type="NCBI Taxonomy" id="1864509"/>
    <lineage>
        <taxon>Bacteria</taxon>
        <taxon>Pseudomonadati</taxon>
        <taxon>Pseudomonadota</taxon>
        <taxon>Alphaproteobacteria</taxon>
        <taxon>Hyphomicrobiales</taxon>
        <taxon>Rhizobiaceae</taxon>
        <taxon>Rhizobium/Agrobacterium group</taxon>
        <taxon>Rhizobium</taxon>
    </lineage>
</organism>
<dbReference type="InterPro" id="IPR029044">
    <property type="entry name" value="Nucleotide-diphossugar_trans"/>
</dbReference>
<dbReference type="AlphaFoldDB" id="A0A125QAE9"/>
<name>A0A125QAE9_9HYPH</name>
<gene>
    <name evidence="1" type="ORF">AS026_00435</name>
</gene>
<dbReference type="Proteomes" id="UP000068164">
    <property type="component" value="Unassembled WGS sequence"/>
</dbReference>
<dbReference type="EMBL" id="LNCD01000001">
    <property type="protein sequence ID" value="KWV60305.1"/>
    <property type="molecule type" value="Genomic_DNA"/>
</dbReference>
<reference evidence="1 2" key="1">
    <citation type="submission" date="2015-11" db="EMBL/GenBank/DDBJ databases">
        <title>Draft Genome Sequence of the Strain BR 10423 (Rhizobium sp.) isolated from nodules of Mimosa pudica.</title>
        <authorList>
            <person name="Barauna A.C."/>
            <person name="Zilli J.E."/>
            <person name="Simoes-Araujo J.L."/>
            <person name="Reis V.M."/>
            <person name="James E.K."/>
            <person name="Reis F.B.Jr."/>
            <person name="Rouws L.F."/>
            <person name="Passos S.R."/>
            <person name="Gois S.R."/>
        </authorList>
    </citation>
    <scope>NUCLEOTIDE SEQUENCE [LARGE SCALE GENOMIC DNA]</scope>
    <source>
        <strain evidence="1 2">BR10423</strain>
    </source>
</reference>
<dbReference type="OrthoDB" id="5465469at2"/>
<evidence type="ECO:0000313" key="1">
    <source>
        <dbReference type="EMBL" id="KWV60305.1"/>
    </source>
</evidence>
<sequence>MRIISLSSIPPRFAKLAPTLKSLVDQIGPINEIRLYIPKRYRRFPEYDGSLPAVPDGITIVRPDDDMGPASKVLFATREFRGKDAQILFCDDDKVFEPDWASRLFLAQKERPNECVALIGKDVPKAFATSTPFLPRAVRKRKLTLALRARRLHYKVATKVFGAEVRRPMPTLIERGGYADIFQGLGGVVVRPEFFGDLAYDIPNVLWTVDDYWLSGMLAVKGIAIYLPAGLAEPFSTGAHEVSSLYRATIEGANRAEANRRCIEYLQEHFGIWR</sequence>